<gene>
    <name evidence="8" type="primary">phg1a</name>
    <name evidence="8" type="ORF">TRFO_38714</name>
</gene>
<keyword evidence="8" id="KW-0675">Receptor</keyword>
<evidence type="ECO:0000256" key="5">
    <source>
        <dbReference type="ARBA" id="ARBA00022989"/>
    </source>
</evidence>
<evidence type="ECO:0000256" key="2">
    <source>
        <dbReference type="ARBA" id="ARBA00005227"/>
    </source>
</evidence>
<feature type="transmembrane region" description="Helical" evidence="7">
    <location>
        <begin position="231"/>
        <end position="255"/>
    </location>
</feature>
<dbReference type="OrthoDB" id="1666796at2759"/>
<dbReference type="GO" id="GO:0005737">
    <property type="term" value="C:cytoplasm"/>
    <property type="evidence" value="ECO:0007669"/>
    <property type="project" value="UniProtKB-ARBA"/>
</dbReference>
<keyword evidence="5 7" id="KW-1133">Transmembrane helix</keyword>
<dbReference type="AlphaFoldDB" id="A0A1J4J792"/>
<keyword evidence="4" id="KW-0732">Signal</keyword>
<evidence type="ECO:0000256" key="1">
    <source>
        <dbReference type="ARBA" id="ARBA00004141"/>
    </source>
</evidence>
<dbReference type="VEuPathDB" id="TrichDB:TRFO_38714"/>
<accession>A0A1J4J792</accession>
<protein>
    <recommendedName>
        <fullName evidence="7">Transmembrane 9 superfamily member</fullName>
    </recommendedName>
</protein>
<comment type="subcellular location">
    <subcellularLocation>
        <location evidence="1">Membrane</location>
        <topology evidence="1">Multi-pass membrane protein</topology>
    </subcellularLocation>
</comment>
<dbReference type="InterPro" id="IPR004240">
    <property type="entry name" value="EMP70"/>
</dbReference>
<feature type="transmembrane region" description="Helical" evidence="7">
    <location>
        <begin position="367"/>
        <end position="386"/>
    </location>
</feature>
<name>A0A1J4J792_9EUKA</name>
<dbReference type="Proteomes" id="UP000179807">
    <property type="component" value="Unassembled WGS sequence"/>
</dbReference>
<feature type="transmembrane region" description="Helical" evidence="7">
    <location>
        <begin position="398"/>
        <end position="424"/>
    </location>
</feature>
<dbReference type="GO" id="GO:0072657">
    <property type="term" value="P:protein localization to membrane"/>
    <property type="evidence" value="ECO:0007669"/>
    <property type="project" value="TreeGrafter"/>
</dbReference>
<dbReference type="Pfam" id="PF02990">
    <property type="entry name" value="EMP70"/>
    <property type="match status" value="1"/>
</dbReference>
<evidence type="ECO:0000313" key="8">
    <source>
        <dbReference type="EMBL" id="OHS95094.1"/>
    </source>
</evidence>
<evidence type="ECO:0000313" key="9">
    <source>
        <dbReference type="Proteomes" id="UP000179807"/>
    </source>
</evidence>
<sequence>MFSVFFIFSKSLYFPGNLPNNFRLHERINVSVNALRSSIRPIPLDYFKNDVFCSREMTGDLRTNIGEYLSGDALHFSPYFFNVGDDEKCLSLCQKNYSETQKKYLMNLIDNKYRIVFILDDIPVSFIDNQNGNLIRSPGFEIGYKENGEYFLNNHVNFKVKTLKVDEDIRIVGFDIKSIENSADGCSKTSKISLNNQNSFTFSYSVQFEPTNVDWNKRWNELLTIDYSPKYHWISVCNTLLLVLVLSFIISFILFRIIKHDLRSIDDEQDPLDEAGWQLIHGDVFRAPVHSERLCALVGSGFQLLLGAGIVLGVAAIGFLAPLNMGSMITTIAVVFIVAAPFGGFLSSKLFHSIGDVNWKKNILRSAFCFILPSLILYFLVNFIFIRNESTAALTFHSLFELLILIGVIDFALFFIGSIIGLRVNPFDFPTRINNLPRQIPKQPWFLHPLFTALAGGLAIFSVYFVECYFIYRSLWTNLSYYYLFGLLFVVFLAMQIISFEISICFVYLHLIYENYNWWWAAFRIPASSGIMLFIYSIFYMVSRYHPPDLSSIAIYLIFSAIFAFALALANGTIGFIFSLMFVQKIYAVLKME</sequence>
<dbReference type="GeneID" id="94846916"/>
<keyword evidence="9" id="KW-1185">Reference proteome</keyword>
<keyword evidence="3 7" id="KW-0812">Transmembrane</keyword>
<feature type="transmembrane region" description="Helical" evidence="7">
    <location>
        <begin position="294"/>
        <end position="321"/>
    </location>
</feature>
<organism evidence="8 9">
    <name type="scientific">Tritrichomonas foetus</name>
    <dbReference type="NCBI Taxonomy" id="1144522"/>
    <lineage>
        <taxon>Eukaryota</taxon>
        <taxon>Metamonada</taxon>
        <taxon>Parabasalia</taxon>
        <taxon>Tritrichomonadida</taxon>
        <taxon>Tritrichomonadidae</taxon>
        <taxon>Tritrichomonas</taxon>
    </lineage>
</organism>
<feature type="transmembrane region" description="Helical" evidence="7">
    <location>
        <begin position="445"/>
        <end position="472"/>
    </location>
</feature>
<comment type="caution">
    <text evidence="8">The sequence shown here is derived from an EMBL/GenBank/DDBJ whole genome shotgun (WGS) entry which is preliminary data.</text>
</comment>
<dbReference type="EMBL" id="MLAK01001265">
    <property type="protein sequence ID" value="OHS95094.1"/>
    <property type="molecule type" value="Genomic_DNA"/>
</dbReference>
<feature type="transmembrane region" description="Helical" evidence="7">
    <location>
        <begin position="484"/>
        <end position="509"/>
    </location>
</feature>
<comment type="similarity">
    <text evidence="2 7">Belongs to the nonaspanin (TM9SF) (TC 9.A.2) family.</text>
</comment>
<proteinExistence type="inferred from homology"/>
<keyword evidence="6 7" id="KW-0472">Membrane</keyword>
<dbReference type="RefSeq" id="XP_068348231.1">
    <property type="nucleotide sequence ID" value="XM_068512212.1"/>
</dbReference>
<feature type="transmembrane region" description="Helical" evidence="7">
    <location>
        <begin position="327"/>
        <end position="346"/>
    </location>
</feature>
<dbReference type="GO" id="GO:0016020">
    <property type="term" value="C:membrane"/>
    <property type="evidence" value="ECO:0007669"/>
    <property type="project" value="UniProtKB-SubCell"/>
</dbReference>
<dbReference type="PANTHER" id="PTHR10766">
    <property type="entry name" value="TRANSMEMBRANE 9 SUPERFAMILY PROTEIN"/>
    <property type="match status" value="1"/>
</dbReference>
<feature type="transmembrane region" description="Helical" evidence="7">
    <location>
        <begin position="521"/>
        <end position="542"/>
    </location>
</feature>
<evidence type="ECO:0000256" key="7">
    <source>
        <dbReference type="RuleBase" id="RU363079"/>
    </source>
</evidence>
<evidence type="ECO:0000256" key="3">
    <source>
        <dbReference type="ARBA" id="ARBA00022692"/>
    </source>
</evidence>
<reference evidence="8" key="1">
    <citation type="submission" date="2016-10" db="EMBL/GenBank/DDBJ databases">
        <authorList>
            <person name="Benchimol M."/>
            <person name="Almeida L.G."/>
            <person name="Vasconcelos A.T."/>
            <person name="Perreira-Neves A."/>
            <person name="Rosa I.A."/>
            <person name="Tasca T."/>
            <person name="Bogo M.R."/>
            <person name="de Souza W."/>
        </authorList>
    </citation>
    <scope>NUCLEOTIDE SEQUENCE [LARGE SCALE GENOMIC DNA]</scope>
    <source>
        <strain evidence="8">K</strain>
    </source>
</reference>
<dbReference type="PANTHER" id="PTHR10766:SF111">
    <property type="entry name" value="TRANSMEMBRANE 9 SUPERFAMILY MEMBER 2"/>
    <property type="match status" value="1"/>
</dbReference>
<feature type="transmembrane region" description="Helical" evidence="7">
    <location>
        <begin position="554"/>
        <end position="583"/>
    </location>
</feature>
<evidence type="ECO:0000256" key="4">
    <source>
        <dbReference type="ARBA" id="ARBA00022729"/>
    </source>
</evidence>
<evidence type="ECO:0000256" key="6">
    <source>
        <dbReference type="ARBA" id="ARBA00023136"/>
    </source>
</evidence>